<protein>
    <submittedName>
        <fullName evidence="8">Lipopolysaccharide biosynthesis protein</fullName>
    </submittedName>
</protein>
<dbReference type="PANTHER" id="PTHR30250:SF10">
    <property type="entry name" value="LIPOPOLYSACCHARIDE BIOSYNTHESIS PROTEIN WZXC"/>
    <property type="match status" value="1"/>
</dbReference>
<dbReference type="PANTHER" id="PTHR30250">
    <property type="entry name" value="PST FAMILY PREDICTED COLANIC ACID TRANSPORTER"/>
    <property type="match status" value="1"/>
</dbReference>
<evidence type="ECO:0000313" key="9">
    <source>
        <dbReference type="Proteomes" id="UP001157133"/>
    </source>
</evidence>
<keyword evidence="9" id="KW-1185">Reference proteome</keyword>
<sequence length="482" mass="54473">MSAKLINSALLSSGAQFLNKLLGLISTLILARILTPEDFALIALVSITLYFFDVLSNAGSEQYLIQKTRVTFNDLNTAWSLDVLIKSIIFILVVIFAHPIAMFMEQPEISLAIIVASSVLIIQACKPPQLILLKRQLNYALLFKLSLLQKITSFMVVIPSALYLKNFWAFIIADIVATAIYVGMAYMVIGKRPKFRFTEVKNQWLFSKWLLAKSVLGYMRSQVDTIIVSKHFSSTILGNYHIARDISMMPGHYLLAPAIEPLLASFSQLKTKTKKFFQHFCNVTLVISLLSGPIAVFILFNADLIITVLLGKQWLIAQGILQVFAFLFLYWVYWLLVEQALVGQGKVKLLFWFDFISLALTIFCLLVLLSQRQQIVEVAVLRVVTGIFLTFFALMYLLKNQVTELLKVIAFISWPLLVSLMVALILQELPLLDNAVADLLLKGASYFTLLGGLFFLLLACLKHISVEHKLVYEFIKMKLRLP</sequence>
<organism evidence="8 9">
    <name type="scientific">Thalassotalea eurytherma</name>
    <dbReference type="NCBI Taxonomy" id="1144278"/>
    <lineage>
        <taxon>Bacteria</taxon>
        <taxon>Pseudomonadati</taxon>
        <taxon>Pseudomonadota</taxon>
        <taxon>Gammaproteobacteria</taxon>
        <taxon>Alteromonadales</taxon>
        <taxon>Colwelliaceae</taxon>
        <taxon>Thalassotalea</taxon>
    </lineage>
</organism>
<dbReference type="Pfam" id="PF13440">
    <property type="entry name" value="Polysacc_synt_3"/>
    <property type="match status" value="1"/>
</dbReference>
<evidence type="ECO:0000256" key="4">
    <source>
        <dbReference type="ARBA" id="ARBA00022692"/>
    </source>
</evidence>
<feature type="transmembrane region" description="Helical" evidence="7">
    <location>
        <begin position="375"/>
        <end position="398"/>
    </location>
</feature>
<keyword evidence="6 7" id="KW-0472">Membrane</keyword>
<comment type="caution">
    <text evidence="8">The sequence shown here is derived from an EMBL/GenBank/DDBJ whole genome shotgun (WGS) entry which is preliminary data.</text>
</comment>
<gene>
    <name evidence="8" type="ORF">theurythT_15470</name>
</gene>
<proteinExistence type="inferred from homology"/>
<evidence type="ECO:0000256" key="3">
    <source>
        <dbReference type="ARBA" id="ARBA00022475"/>
    </source>
</evidence>
<name>A0ABQ6H1R6_9GAMM</name>
<evidence type="ECO:0000313" key="8">
    <source>
        <dbReference type="EMBL" id="GLX82095.1"/>
    </source>
</evidence>
<comment type="similarity">
    <text evidence="2">Belongs to the polysaccharide synthase family.</text>
</comment>
<evidence type="ECO:0000256" key="6">
    <source>
        <dbReference type="ARBA" id="ARBA00023136"/>
    </source>
</evidence>
<feature type="transmembrane region" description="Helical" evidence="7">
    <location>
        <begin position="109"/>
        <end position="125"/>
    </location>
</feature>
<evidence type="ECO:0000256" key="7">
    <source>
        <dbReference type="SAM" id="Phobius"/>
    </source>
</evidence>
<feature type="transmembrane region" description="Helical" evidence="7">
    <location>
        <begin position="439"/>
        <end position="461"/>
    </location>
</feature>
<feature type="transmembrane region" description="Helical" evidence="7">
    <location>
        <begin position="280"/>
        <end position="302"/>
    </location>
</feature>
<feature type="transmembrane region" description="Helical" evidence="7">
    <location>
        <begin position="39"/>
        <end position="58"/>
    </location>
</feature>
<feature type="transmembrane region" description="Helical" evidence="7">
    <location>
        <begin position="79"/>
        <end position="103"/>
    </location>
</feature>
<reference evidence="8 9" key="1">
    <citation type="submission" date="2023-03" db="EMBL/GenBank/DDBJ databases">
        <title>Draft genome sequence of Thalassotalea eurytherma JCM 18482T.</title>
        <authorList>
            <person name="Sawabe T."/>
        </authorList>
    </citation>
    <scope>NUCLEOTIDE SEQUENCE [LARGE SCALE GENOMIC DNA]</scope>
    <source>
        <strain evidence="8 9">JCM 18482</strain>
    </source>
</reference>
<evidence type="ECO:0000256" key="2">
    <source>
        <dbReference type="ARBA" id="ARBA00007430"/>
    </source>
</evidence>
<keyword evidence="5 7" id="KW-1133">Transmembrane helix</keyword>
<dbReference type="RefSeq" id="WP_284207451.1">
    <property type="nucleotide sequence ID" value="NZ_BSSU01000007.1"/>
</dbReference>
<keyword evidence="4 7" id="KW-0812">Transmembrane</keyword>
<evidence type="ECO:0000256" key="5">
    <source>
        <dbReference type="ARBA" id="ARBA00022989"/>
    </source>
</evidence>
<dbReference type="InterPro" id="IPR050833">
    <property type="entry name" value="Poly_Biosynth_Transport"/>
</dbReference>
<feature type="transmembrane region" description="Helical" evidence="7">
    <location>
        <begin position="167"/>
        <end position="189"/>
    </location>
</feature>
<dbReference type="Proteomes" id="UP001157133">
    <property type="component" value="Unassembled WGS sequence"/>
</dbReference>
<dbReference type="EMBL" id="BSSU01000007">
    <property type="protein sequence ID" value="GLX82095.1"/>
    <property type="molecule type" value="Genomic_DNA"/>
</dbReference>
<feature type="transmembrane region" description="Helical" evidence="7">
    <location>
        <begin position="314"/>
        <end position="337"/>
    </location>
</feature>
<feature type="transmembrane region" description="Helical" evidence="7">
    <location>
        <begin position="137"/>
        <end position="161"/>
    </location>
</feature>
<evidence type="ECO:0000256" key="1">
    <source>
        <dbReference type="ARBA" id="ARBA00004651"/>
    </source>
</evidence>
<feature type="transmembrane region" description="Helical" evidence="7">
    <location>
        <begin position="405"/>
        <end position="427"/>
    </location>
</feature>
<accession>A0ABQ6H1R6</accession>
<keyword evidence="3" id="KW-1003">Cell membrane</keyword>
<feature type="transmembrane region" description="Helical" evidence="7">
    <location>
        <begin position="349"/>
        <end position="369"/>
    </location>
</feature>
<comment type="subcellular location">
    <subcellularLocation>
        <location evidence="1">Cell membrane</location>
        <topology evidence="1">Multi-pass membrane protein</topology>
    </subcellularLocation>
</comment>